<name>A0A0N8T4R5_9PSED</name>
<dbReference type="GeneID" id="96219280"/>
<dbReference type="PATRIC" id="fig|129140.3.peg.570"/>
<organism evidence="2 4">
    <name type="scientific">Pseudomonas syringae pv. tagetis</name>
    <dbReference type="NCBI Taxonomy" id="129140"/>
    <lineage>
        <taxon>Bacteria</taxon>
        <taxon>Pseudomonadati</taxon>
        <taxon>Pseudomonadota</taxon>
        <taxon>Gammaproteobacteria</taxon>
        <taxon>Pseudomonadales</taxon>
        <taxon>Pseudomonadaceae</taxon>
        <taxon>Pseudomonas</taxon>
    </lineage>
</organism>
<evidence type="ECO:0000313" key="4">
    <source>
        <dbReference type="Proteomes" id="UP000050474"/>
    </source>
</evidence>
<evidence type="ECO:0000256" key="1">
    <source>
        <dbReference type="SAM" id="Phobius"/>
    </source>
</evidence>
<reference evidence="2 4" key="1">
    <citation type="submission" date="2015-09" db="EMBL/GenBank/DDBJ databases">
        <title>Genome announcement of multiple Pseudomonas syringae strains.</title>
        <authorList>
            <person name="Thakur S."/>
            <person name="Wang P.W."/>
            <person name="Gong Y."/>
            <person name="Weir B.S."/>
            <person name="Guttman D.S."/>
        </authorList>
    </citation>
    <scope>NUCLEOTIDE SEQUENCE [LARGE SCALE GENOMIC DNA]</scope>
    <source>
        <strain evidence="2 4">ICMP4091</strain>
    </source>
</reference>
<dbReference type="EMBL" id="LJRM01000029">
    <property type="protein sequence ID" value="KPY89128.1"/>
    <property type="molecule type" value="Genomic_DNA"/>
</dbReference>
<feature type="transmembrane region" description="Helical" evidence="1">
    <location>
        <begin position="17"/>
        <end position="37"/>
    </location>
</feature>
<dbReference type="Proteomes" id="UP001610657">
    <property type="component" value="Unassembled WGS sequence"/>
</dbReference>
<dbReference type="Proteomes" id="UP000050474">
    <property type="component" value="Unassembled WGS sequence"/>
</dbReference>
<evidence type="ECO:0000313" key="5">
    <source>
        <dbReference type="Proteomes" id="UP001610657"/>
    </source>
</evidence>
<keyword evidence="1" id="KW-1133">Transmembrane helix</keyword>
<accession>A0A0N8T4R5</accession>
<reference evidence="3 5" key="2">
    <citation type="submission" date="2023-08" db="EMBL/GenBank/DDBJ databases">
        <title>Genomic and mutational analysis of Pseudomonas syringae pv. tagetis EB037 pathogenicity on sunflower.</title>
        <authorList>
            <person name="Maul J.E."/>
        </authorList>
    </citation>
    <scope>NUCLEOTIDE SEQUENCE [LARGE SCALE GENOMIC DNA]</scope>
    <source>
        <strain evidence="3 5">EB037_T1</strain>
    </source>
</reference>
<gene>
    <name evidence="2" type="ORF">ALO44_101103</name>
    <name evidence="3" type="ORF">RA271_10685</name>
</gene>
<evidence type="ECO:0000313" key="3">
    <source>
        <dbReference type="EMBL" id="MFH7515651.1"/>
    </source>
</evidence>
<sequence length="153" mass="17494">MQNPKDTNFKFTYKNSFWILVVFLIAKAFLGDLFDFGSDADEVVLKRALPQGDWLYITRYGAMATDVDTLRFFISKPLEGDDSEVLHKLNKESEFLITDSSLENVAIHDTPNGVGITVKGAVYRYFSKEYVTEGDDLRSYRITLTQEDTTPRN</sequence>
<proteinExistence type="predicted"/>
<dbReference type="AlphaFoldDB" id="A0A0N8T4R5"/>
<keyword evidence="1" id="KW-0812">Transmembrane</keyword>
<protein>
    <submittedName>
        <fullName evidence="2">Prophage PssSM-03, Orf3</fullName>
    </submittedName>
</protein>
<dbReference type="RefSeq" id="WP_054987425.1">
    <property type="nucleotide sequence ID" value="NZ_CP092923.1"/>
</dbReference>
<evidence type="ECO:0000313" key="2">
    <source>
        <dbReference type="EMBL" id="KPY89128.1"/>
    </source>
</evidence>
<comment type="caution">
    <text evidence="2">The sequence shown here is derived from an EMBL/GenBank/DDBJ whole genome shotgun (WGS) entry which is preliminary data.</text>
</comment>
<keyword evidence="1" id="KW-0472">Membrane</keyword>
<keyword evidence="5" id="KW-1185">Reference proteome</keyword>
<dbReference type="EMBL" id="JAVCQK010000004">
    <property type="protein sequence ID" value="MFH7515651.1"/>
    <property type="molecule type" value="Genomic_DNA"/>
</dbReference>